<evidence type="ECO:0000259" key="1">
    <source>
        <dbReference type="SMART" id="SM00487"/>
    </source>
</evidence>
<dbReference type="InterPro" id="IPR027417">
    <property type="entry name" value="P-loop_NTPase"/>
</dbReference>
<dbReference type="EMBL" id="CP051677">
    <property type="protein sequence ID" value="QJD77433.1"/>
    <property type="molecule type" value="Genomic_DNA"/>
</dbReference>
<dbReference type="InterPro" id="IPR006935">
    <property type="entry name" value="Helicase/UvrB_N"/>
</dbReference>
<dbReference type="PANTHER" id="PTHR47396:SF1">
    <property type="entry name" value="ATP-DEPENDENT HELICASE IRC3-RELATED"/>
    <property type="match status" value="1"/>
</dbReference>
<dbReference type="RefSeq" id="WP_169549376.1">
    <property type="nucleotide sequence ID" value="NZ_CP051677.1"/>
</dbReference>
<dbReference type="REBASE" id="385369">
    <property type="entry name" value="SspR4ORF2635P"/>
</dbReference>
<dbReference type="SMART" id="SM00487">
    <property type="entry name" value="DEXDc"/>
    <property type="match status" value="1"/>
</dbReference>
<dbReference type="InterPro" id="IPR045572">
    <property type="entry name" value="RE_endonuc_C"/>
</dbReference>
<dbReference type="SUPFAM" id="SSF52540">
    <property type="entry name" value="P-loop containing nucleoside triphosphate hydrolases"/>
    <property type="match status" value="1"/>
</dbReference>
<dbReference type="GO" id="GO:0003677">
    <property type="term" value="F:DNA binding"/>
    <property type="evidence" value="ECO:0007669"/>
    <property type="project" value="InterPro"/>
</dbReference>
<reference evidence="2 3" key="1">
    <citation type="submission" date="2020-04" db="EMBL/GenBank/DDBJ databases">
        <title>Genome sequencing of novel species.</title>
        <authorList>
            <person name="Heo J."/>
            <person name="Kim S.-J."/>
            <person name="Kim J.-S."/>
            <person name="Hong S.-B."/>
            <person name="Kwon S.-W."/>
        </authorList>
    </citation>
    <scope>NUCLEOTIDE SEQUENCE [LARGE SCALE GENOMIC DNA]</scope>
    <source>
        <strain evidence="2 3">CJU-R4</strain>
    </source>
</reference>
<dbReference type="GO" id="GO:0005524">
    <property type="term" value="F:ATP binding"/>
    <property type="evidence" value="ECO:0007669"/>
    <property type="project" value="InterPro"/>
</dbReference>
<dbReference type="KEGG" id="srho:HH216_02625"/>
<gene>
    <name evidence="2" type="ORF">HH216_02625</name>
</gene>
<dbReference type="Gene3D" id="3.40.50.300">
    <property type="entry name" value="P-loop containing nucleotide triphosphate hydrolases"/>
    <property type="match status" value="2"/>
</dbReference>
<proteinExistence type="predicted"/>
<feature type="domain" description="Helicase ATP-binding" evidence="1">
    <location>
        <begin position="60"/>
        <end position="266"/>
    </location>
</feature>
<keyword evidence="2" id="KW-0378">Hydrolase</keyword>
<sequence length="875" mass="99776">MKIKFDSNQPYQREAIESVVNLFEGQPLKAGTFELTLAVASELVSELGLGNRLAINENTLLANLRAVQQVNNLPESEVLSGLNFSVEMETGTGKTYVYIRTLFALHQRYGFTKFIIVVPSVAIREGVMTSLRLMSEHLRGLYDNVVVDAWVYDSKQVTKIRQFAQSNTLQILVMNIDAFNKQANNVIHQERDQLSGRRPIEFIQAACPIVVLDEPQNMESEQAKSAIASLNPICTLRYSATHRNLYNQVYKLDPVRAYDLKLVKRIDVSSVLDDPDFNQPFIQIQSISATKTQVSAKLIIDFNAKDGPQRKAFSIKGSGADLFSLSGERASYQNYIVDEINAADGYVSFTNGLSLYVGQSHGGRTDDVLRIQIKETIREHLDRELKIKKLLPGTTEPNVRLKVLSLFFIDRVVNYASEDGKIRYWFEQAYKELSVLPKYREIEPLPVEQVHNGYFAAYKGIPKDTRGDTSADDEAYELIMRDKERLLSPDEPLRFIFSHSALREGWDNPNVFQICTLNETKSDVKKRQEIGRGLRLPVMSNGERCFDESINRLTVIANEHYDEFARQLQTEIEEECGVSFAGRITNKKETRTAVLKSGWKLNEDFKALWDRIKHRTRYAVKYDTPTLIERAANKLANSDKLEYSRISVQKSKVAVTEEGLETQLVSVREAEVKDVASVTIPDLLGYLQSKTDLTRRTLAGILIQSGRLDEVRYNPQQFLDQAQHAIMSELRTLMVDGIKYERVDGRDYEMLLFEDREVTSALANMVDVDNSIFDSIEVDSNVEREFAEIMSRRQDIRLFIKLPGWFQINTPLGNYNPDWAIVKEEDEKVYLVRETKGSKEELKLRASEWAKIQCGKAHFDALGIDYSVVTFADEV</sequence>
<protein>
    <submittedName>
        <fullName evidence="2">DEAD/DEAH box helicase family protein</fullName>
    </submittedName>
</protein>
<dbReference type="InterPro" id="IPR014001">
    <property type="entry name" value="Helicase_ATP-bd"/>
</dbReference>
<dbReference type="Pfam" id="PF04851">
    <property type="entry name" value="ResIII"/>
    <property type="match status" value="1"/>
</dbReference>
<dbReference type="Pfam" id="PF19778">
    <property type="entry name" value="RE_endonuc"/>
    <property type="match status" value="1"/>
</dbReference>
<evidence type="ECO:0000313" key="3">
    <source>
        <dbReference type="Proteomes" id="UP000501128"/>
    </source>
</evidence>
<keyword evidence="3" id="KW-1185">Reference proteome</keyword>
<dbReference type="GO" id="GO:0015668">
    <property type="term" value="F:type III site-specific deoxyribonuclease activity"/>
    <property type="evidence" value="ECO:0007669"/>
    <property type="project" value="InterPro"/>
</dbReference>
<dbReference type="InterPro" id="IPR050742">
    <property type="entry name" value="Helicase_Restrict-Modif_Enz"/>
</dbReference>
<name>A0A7L5DJV4_9BACT</name>
<dbReference type="GO" id="GO:0004386">
    <property type="term" value="F:helicase activity"/>
    <property type="evidence" value="ECO:0007669"/>
    <property type="project" value="UniProtKB-KW"/>
</dbReference>
<dbReference type="GO" id="GO:0005829">
    <property type="term" value="C:cytosol"/>
    <property type="evidence" value="ECO:0007669"/>
    <property type="project" value="TreeGrafter"/>
</dbReference>
<evidence type="ECO:0000313" key="2">
    <source>
        <dbReference type="EMBL" id="QJD77433.1"/>
    </source>
</evidence>
<dbReference type="PANTHER" id="PTHR47396">
    <property type="entry name" value="TYPE I RESTRICTION ENZYME ECOKI R PROTEIN"/>
    <property type="match status" value="1"/>
</dbReference>
<accession>A0A7L5DJV4</accession>
<organism evidence="2 3">
    <name type="scientific">Spirosoma rhododendri</name>
    <dbReference type="NCBI Taxonomy" id="2728024"/>
    <lineage>
        <taxon>Bacteria</taxon>
        <taxon>Pseudomonadati</taxon>
        <taxon>Bacteroidota</taxon>
        <taxon>Cytophagia</taxon>
        <taxon>Cytophagales</taxon>
        <taxon>Cytophagaceae</taxon>
        <taxon>Spirosoma</taxon>
    </lineage>
</organism>
<dbReference type="AlphaFoldDB" id="A0A7L5DJV4"/>
<keyword evidence="2" id="KW-0067">ATP-binding</keyword>
<keyword evidence="2" id="KW-0547">Nucleotide-binding</keyword>
<dbReference type="Proteomes" id="UP000501128">
    <property type="component" value="Chromosome"/>
</dbReference>
<keyword evidence="2" id="KW-0347">Helicase</keyword>